<evidence type="ECO:0000313" key="13">
    <source>
        <dbReference type="EMBL" id="OJH38553.1"/>
    </source>
</evidence>
<keyword evidence="14" id="KW-1185">Reference proteome</keyword>
<dbReference type="GO" id="GO:0000160">
    <property type="term" value="P:phosphorelay signal transduction system"/>
    <property type="evidence" value="ECO:0007669"/>
    <property type="project" value="UniProtKB-KW"/>
</dbReference>
<evidence type="ECO:0000256" key="9">
    <source>
        <dbReference type="ARBA" id="ARBA00023012"/>
    </source>
</evidence>
<dbReference type="InterPro" id="IPR003594">
    <property type="entry name" value="HATPase_dom"/>
</dbReference>
<organism evidence="13 14">
    <name type="scientific">Cystobacter ferrugineus</name>
    <dbReference type="NCBI Taxonomy" id="83449"/>
    <lineage>
        <taxon>Bacteria</taxon>
        <taxon>Pseudomonadati</taxon>
        <taxon>Myxococcota</taxon>
        <taxon>Myxococcia</taxon>
        <taxon>Myxococcales</taxon>
        <taxon>Cystobacterineae</taxon>
        <taxon>Archangiaceae</taxon>
        <taxon>Cystobacter</taxon>
    </lineage>
</organism>
<dbReference type="STRING" id="83449.BON30_20080"/>
<keyword evidence="6" id="KW-0547">Nucleotide-binding</keyword>
<dbReference type="Gene3D" id="1.10.287.130">
    <property type="match status" value="1"/>
</dbReference>
<dbReference type="SMART" id="SM00387">
    <property type="entry name" value="HATPase_c"/>
    <property type="match status" value="1"/>
</dbReference>
<dbReference type="EC" id="2.7.13.3" evidence="3"/>
<comment type="caution">
    <text evidence="13">The sequence shown here is derived from an EMBL/GenBank/DDBJ whole genome shotgun (WGS) entry which is preliminary data.</text>
</comment>
<dbReference type="PROSITE" id="PS50885">
    <property type="entry name" value="HAMP"/>
    <property type="match status" value="1"/>
</dbReference>
<dbReference type="PRINTS" id="PR00344">
    <property type="entry name" value="BCTRLSENSOR"/>
</dbReference>
<evidence type="ECO:0000259" key="11">
    <source>
        <dbReference type="PROSITE" id="PS50109"/>
    </source>
</evidence>
<evidence type="ECO:0000256" key="7">
    <source>
        <dbReference type="ARBA" id="ARBA00022777"/>
    </source>
</evidence>
<dbReference type="EMBL" id="MPIN01000005">
    <property type="protein sequence ID" value="OJH38553.1"/>
    <property type="molecule type" value="Genomic_DNA"/>
</dbReference>
<dbReference type="InterPro" id="IPR004358">
    <property type="entry name" value="Sig_transdc_His_kin-like_C"/>
</dbReference>
<dbReference type="PROSITE" id="PS50109">
    <property type="entry name" value="HIS_KIN"/>
    <property type="match status" value="1"/>
</dbReference>
<dbReference type="Pfam" id="PF13188">
    <property type="entry name" value="PAS_8"/>
    <property type="match status" value="1"/>
</dbReference>
<reference evidence="14" key="1">
    <citation type="submission" date="2016-11" db="EMBL/GenBank/DDBJ databases">
        <authorList>
            <person name="Shukria A."/>
            <person name="Stevens D.C."/>
        </authorList>
    </citation>
    <scope>NUCLEOTIDE SEQUENCE [LARGE SCALE GENOMIC DNA]</scope>
    <source>
        <strain evidence="14">Cbfe23</strain>
    </source>
</reference>
<dbReference type="InterPro" id="IPR036890">
    <property type="entry name" value="HATPase_C_sf"/>
</dbReference>
<dbReference type="Gene3D" id="3.30.565.10">
    <property type="entry name" value="Histidine kinase-like ATPase, C-terminal domain"/>
    <property type="match status" value="1"/>
</dbReference>
<dbReference type="InterPro" id="IPR000014">
    <property type="entry name" value="PAS"/>
</dbReference>
<name>A0A1L9B8M6_9BACT</name>
<sequence length="449" mass="49662">MSRGPWLSYTGRVTLLALASGLPGILIALAFLWKAELDTAAQWSLTLLVLGSWIALVRVLREGLARPLRTLSNLLAALREGDYSVRGRLPLASTLANEPFAALLMEFNVLSDTLREQRLGALETDALLRQVMDEMDVALFAFDSARHLRWLNRAGRQLLGEPITRMLDKSASELGLAECLEGEEPRTLTGLFDGRGGPWELRRREFRQGGISHQLVVLTDLQRVIHEEERLAWQRLVRVLGHEINNSLTPIQSIASSLQELVQQTPPPEDREEDLARGLSIIHRRSEALGRFMSAYARLAKLPPPRLAPVDVGTWVRRVAELESRLPVRVREGPAISIQGDGDLLDQLLINLVRNAVDAAMETGGSVVLSWSSSASHVEVWVEDQGPGLSSTTNLFVPFFTTKPTGSGIGLVLGRQIAESHRGSLSLENRHDERGCRARLRLPLRPSAS</sequence>
<keyword evidence="10" id="KW-1133">Transmembrane helix</keyword>
<dbReference type="InterPro" id="IPR035965">
    <property type="entry name" value="PAS-like_dom_sf"/>
</dbReference>
<evidence type="ECO:0000259" key="12">
    <source>
        <dbReference type="PROSITE" id="PS50885"/>
    </source>
</evidence>
<keyword evidence="8" id="KW-0067">ATP-binding</keyword>
<keyword evidence="5" id="KW-0808">Transferase</keyword>
<gene>
    <name evidence="13" type="ORF">BON30_20080</name>
</gene>
<dbReference type="PANTHER" id="PTHR43065">
    <property type="entry name" value="SENSOR HISTIDINE KINASE"/>
    <property type="match status" value="1"/>
</dbReference>
<keyword evidence="9" id="KW-0902">Two-component regulatory system</keyword>
<keyword evidence="10" id="KW-0472">Membrane</keyword>
<dbReference type="GO" id="GO:0005524">
    <property type="term" value="F:ATP binding"/>
    <property type="evidence" value="ECO:0007669"/>
    <property type="project" value="UniProtKB-KW"/>
</dbReference>
<dbReference type="SUPFAM" id="SSF55874">
    <property type="entry name" value="ATPase domain of HSP90 chaperone/DNA topoisomerase II/histidine kinase"/>
    <property type="match status" value="1"/>
</dbReference>
<dbReference type="InterPro" id="IPR005467">
    <property type="entry name" value="His_kinase_dom"/>
</dbReference>
<reference evidence="13 14" key="2">
    <citation type="submission" date="2016-12" db="EMBL/GenBank/DDBJ databases">
        <title>Draft Genome Sequence of Cystobacter ferrugineus Strain Cbfe23.</title>
        <authorList>
            <person name="Akbar S."/>
            <person name="Dowd S.E."/>
            <person name="Stevens D.C."/>
        </authorList>
    </citation>
    <scope>NUCLEOTIDE SEQUENCE [LARGE SCALE GENOMIC DNA]</scope>
    <source>
        <strain evidence="13 14">Cbfe23</strain>
    </source>
</reference>
<dbReference type="Pfam" id="PF02518">
    <property type="entry name" value="HATPase_c"/>
    <property type="match status" value="1"/>
</dbReference>
<proteinExistence type="predicted"/>
<feature type="transmembrane region" description="Helical" evidence="10">
    <location>
        <begin position="39"/>
        <end position="60"/>
    </location>
</feature>
<feature type="domain" description="HAMP" evidence="12">
    <location>
        <begin position="62"/>
        <end position="119"/>
    </location>
</feature>
<feature type="domain" description="Histidine kinase" evidence="11">
    <location>
        <begin position="239"/>
        <end position="446"/>
    </location>
</feature>
<keyword evidence="10" id="KW-0812">Transmembrane</keyword>
<comment type="catalytic activity">
    <reaction evidence="1">
        <text>ATP + protein L-histidine = ADP + protein N-phospho-L-histidine.</text>
        <dbReference type="EC" id="2.7.13.3"/>
    </reaction>
</comment>
<dbReference type="InterPro" id="IPR003660">
    <property type="entry name" value="HAMP_dom"/>
</dbReference>
<dbReference type="AlphaFoldDB" id="A0A1L9B8M6"/>
<evidence type="ECO:0000256" key="5">
    <source>
        <dbReference type="ARBA" id="ARBA00022679"/>
    </source>
</evidence>
<evidence type="ECO:0000256" key="6">
    <source>
        <dbReference type="ARBA" id="ARBA00022741"/>
    </source>
</evidence>
<evidence type="ECO:0000256" key="10">
    <source>
        <dbReference type="SAM" id="Phobius"/>
    </source>
</evidence>
<protein>
    <recommendedName>
        <fullName evidence="3">histidine kinase</fullName>
        <ecNumber evidence="3">2.7.13.3</ecNumber>
    </recommendedName>
</protein>
<dbReference type="PANTHER" id="PTHR43065:SF46">
    <property type="entry name" value="C4-DICARBOXYLATE TRANSPORT SENSOR PROTEIN DCTB"/>
    <property type="match status" value="1"/>
</dbReference>
<evidence type="ECO:0000256" key="2">
    <source>
        <dbReference type="ARBA" id="ARBA00004370"/>
    </source>
</evidence>
<evidence type="ECO:0000256" key="4">
    <source>
        <dbReference type="ARBA" id="ARBA00022553"/>
    </source>
</evidence>
<evidence type="ECO:0000256" key="1">
    <source>
        <dbReference type="ARBA" id="ARBA00000085"/>
    </source>
</evidence>
<dbReference type="GO" id="GO:0016020">
    <property type="term" value="C:membrane"/>
    <property type="evidence" value="ECO:0007669"/>
    <property type="project" value="UniProtKB-SubCell"/>
</dbReference>
<comment type="subcellular location">
    <subcellularLocation>
        <location evidence="2">Membrane</location>
    </subcellularLocation>
</comment>
<evidence type="ECO:0000313" key="14">
    <source>
        <dbReference type="Proteomes" id="UP000182229"/>
    </source>
</evidence>
<evidence type="ECO:0000256" key="8">
    <source>
        <dbReference type="ARBA" id="ARBA00022840"/>
    </source>
</evidence>
<accession>A0A1L9B8M6</accession>
<dbReference type="GO" id="GO:0004673">
    <property type="term" value="F:protein histidine kinase activity"/>
    <property type="evidence" value="ECO:0007669"/>
    <property type="project" value="UniProtKB-EC"/>
</dbReference>
<dbReference type="Proteomes" id="UP000182229">
    <property type="component" value="Unassembled WGS sequence"/>
</dbReference>
<feature type="transmembrane region" description="Helical" evidence="10">
    <location>
        <begin position="12"/>
        <end position="33"/>
    </location>
</feature>
<dbReference type="OrthoDB" id="9805967at2"/>
<dbReference type="SUPFAM" id="SSF55785">
    <property type="entry name" value="PYP-like sensor domain (PAS domain)"/>
    <property type="match status" value="1"/>
</dbReference>
<keyword evidence="4" id="KW-0597">Phosphoprotein</keyword>
<evidence type="ECO:0000256" key="3">
    <source>
        <dbReference type="ARBA" id="ARBA00012438"/>
    </source>
</evidence>
<dbReference type="RefSeq" id="WP_071900002.1">
    <property type="nucleotide sequence ID" value="NZ_MPIN01000005.1"/>
</dbReference>
<keyword evidence="7 13" id="KW-0418">Kinase</keyword>